<evidence type="ECO:0000313" key="14">
    <source>
        <dbReference type="Proteomes" id="UP000466864"/>
    </source>
</evidence>
<proteinExistence type="predicted"/>
<dbReference type="InterPro" id="IPR020449">
    <property type="entry name" value="Tscrpt_reg_AraC-type_HTH"/>
</dbReference>
<sequence>MIEVLIADDEMKICDLIFHLIDWNELGMQVVAVAHDGFEALQLIREKTPDIVITDIRMPGYNGVELIRLGKKISSNMNFIIISGYSQFEYAKEAVHYGAIDYLLKPIKRNELFNVLVKLKKRYEENENINRAINEGIKLAESNKKAVRKQLILNAFYKRNTNEFSDIRQVNEKYKYTFKEGWFDFVMIKISTFNSPEEMIDQFVFDKISQSISFHMEKAVYDFESVNIHQGLFAFVVNYNSVNGKDIDEQLKEILNQLYLQKNIFNGFHFCIGKGEPVNTITKLDESCTSAYYQTQQSLIKGSDRIISGCNKDHLKTYPAYFVETASKIEQALSNFNSNQLIGSIRNFALFLHQDDKISGYDIIQMTKALMNTIIVALQKNEYGNPTTNYIDNFSNVLENCFTINELIKVFERSSLDLLNKYKAQKEMEDNRPIREAKKYIQDNLASDITLKDVSEHVGYNTSYFSSMFKKECNMTFSEYLTESRINESKKLLKSSNDTIEAIAHQCGYTDIKTFNKNFKKYVGLKPGQYRKIYG</sequence>
<evidence type="ECO:0000256" key="9">
    <source>
        <dbReference type="ARBA" id="ARBA00024867"/>
    </source>
</evidence>
<evidence type="ECO:0000256" key="2">
    <source>
        <dbReference type="ARBA" id="ARBA00018672"/>
    </source>
</evidence>
<protein>
    <recommendedName>
        <fullName evidence="2">Stage 0 sporulation protein A homolog</fullName>
    </recommendedName>
</protein>
<dbReference type="SMART" id="SM00342">
    <property type="entry name" value="HTH_ARAC"/>
    <property type="match status" value="1"/>
</dbReference>
<gene>
    <name evidence="13" type="ORF">FYJ60_10325</name>
</gene>
<reference evidence="13 14" key="1">
    <citation type="submission" date="2019-08" db="EMBL/GenBank/DDBJ databases">
        <title>In-depth cultivation of the pig gut microbiome towards novel bacterial diversity and tailored functional studies.</title>
        <authorList>
            <person name="Wylensek D."/>
            <person name="Hitch T.C.A."/>
            <person name="Clavel T."/>
        </authorList>
    </citation>
    <scope>NUCLEOTIDE SEQUENCE [LARGE SCALE GENOMIC DNA]</scope>
    <source>
        <strain evidence="13 14">Oil+RF-744-WCA-WT-13</strain>
    </source>
</reference>
<dbReference type="PANTHER" id="PTHR42713:SF3">
    <property type="entry name" value="TRANSCRIPTIONAL REGULATORY PROTEIN HPTR"/>
    <property type="match status" value="1"/>
</dbReference>
<keyword evidence="8" id="KW-0804">Transcription</keyword>
<dbReference type="InterPro" id="IPR009057">
    <property type="entry name" value="Homeodomain-like_sf"/>
</dbReference>
<dbReference type="Gene3D" id="3.40.50.2300">
    <property type="match status" value="1"/>
</dbReference>
<evidence type="ECO:0000256" key="3">
    <source>
        <dbReference type="ARBA" id="ARBA00022490"/>
    </source>
</evidence>
<keyword evidence="3" id="KW-0963">Cytoplasm</keyword>
<comment type="subcellular location">
    <subcellularLocation>
        <location evidence="1">Cytoplasm</location>
    </subcellularLocation>
</comment>
<dbReference type="PROSITE" id="PS00041">
    <property type="entry name" value="HTH_ARAC_FAMILY_1"/>
    <property type="match status" value="1"/>
</dbReference>
<dbReference type="SMART" id="SM00448">
    <property type="entry name" value="REC"/>
    <property type="match status" value="1"/>
</dbReference>
<comment type="function">
    <text evidence="9">May play the central regulatory role in sporulation. It may be an element of the effector pathway responsible for the activation of sporulation genes in response to nutritional stress. Spo0A may act in concert with spo0H (a sigma factor) to control the expression of some genes that are critical to the sporulation process.</text>
</comment>
<dbReference type="EMBL" id="VUMV01000008">
    <property type="protein sequence ID" value="MST82712.1"/>
    <property type="molecule type" value="Genomic_DNA"/>
</dbReference>
<keyword evidence="14" id="KW-1185">Reference proteome</keyword>
<evidence type="ECO:0000313" key="13">
    <source>
        <dbReference type="EMBL" id="MST82712.1"/>
    </source>
</evidence>
<dbReference type="SUPFAM" id="SSF52172">
    <property type="entry name" value="CheY-like"/>
    <property type="match status" value="1"/>
</dbReference>
<evidence type="ECO:0000256" key="1">
    <source>
        <dbReference type="ARBA" id="ARBA00004496"/>
    </source>
</evidence>
<evidence type="ECO:0000256" key="6">
    <source>
        <dbReference type="ARBA" id="ARBA00023015"/>
    </source>
</evidence>
<dbReference type="PRINTS" id="PR00032">
    <property type="entry name" value="HTHARAC"/>
</dbReference>
<organism evidence="13 14">
    <name type="scientific">Bilifractor porci</name>
    <dbReference type="NCBI Taxonomy" id="2606636"/>
    <lineage>
        <taxon>Bacteria</taxon>
        <taxon>Bacillati</taxon>
        <taxon>Bacillota</taxon>
        <taxon>Clostridia</taxon>
        <taxon>Lachnospirales</taxon>
        <taxon>Lachnospiraceae</taxon>
        <taxon>Bilifractor</taxon>
    </lineage>
</organism>
<keyword evidence="4 10" id="KW-0597">Phosphoprotein</keyword>
<evidence type="ECO:0000259" key="12">
    <source>
        <dbReference type="PROSITE" id="PS50110"/>
    </source>
</evidence>
<dbReference type="PANTHER" id="PTHR42713">
    <property type="entry name" value="HISTIDINE KINASE-RELATED"/>
    <property type="match status" value="1"/>
</dbReference>
<evidence type="ECO:0000256" key="10">
    <source>
        <dbReference type="PROSITE-ProRule" id="PRU00169"/>
    </source>
</evidence>
<dbReference type="InterPro" id="IPR001789">
    <property type="entry name" value="Sig_transdc_resp-reg_receiver"/>
</dbReference>
<dbReference type="GO" id="GO:0005737">
    <property type="term" value="C:cytoplasm"/>
    <property type="evidence" value="ECO:0007669"/>
    <property type="project" value="UniProtKB-SubCell"/>
</dbReference>
<dbReference type="Gene3D" id="1.10.10.60">
    <property type="entry name" value="Homeodomain-like"/>
    <property type="match status" value="2"/>
</dbReference>
<feature type="domain" description="Response regulatory" evidence="12">
    <location>
        <begin position="3"/>
        <end position="120"/>
    </location>
</feature>
<dbReference type="RefSeq" id="WP_154458627.1">
    <property type="nucleotide sequence ID" value="NZ_VUMV01000008.1"/>
</dbReference>
<keyword evidence="6" id="KW-0805">Transcription regulation</keyword>
<evidence type="ECO:0000259" key="11">
    <source>
        <dbReference type="PROSITE" id="PS01124"/>
    </source>
</evidence>
<evidence type="ECO:0000256" key="7">
    <source>
        <dbReference type="ARBA" id="ARBA00023125"/>
    </source>
</evidence>
<dbReference type="AlphaFoldDB" id="A0A7X2P9I7"/>
<dbReference type="InterPro" id="IPR018060">
    <property type="entry name" value="HTH_AraC"/>
</dbReference>
<feature type="domain" description="HTH araC/xylS-type" evidence="11">
    <location>
        <begin position="435"/>
        <end position="533"/>
    </location>
</feature>
<dbReference type="GO" id="GO:0000160">
    <property type="term" value="P:phosphorelay signal transduction system"/>
    <property type="evidence" value="ECO:0007669"/>
    <property type="project" value="UniProtKB-KW"/>
</dbReference>
<evidence type="ECO:0000256" key="4">
    <source>
        <dbReference type="ARBA" id="ARBA00022553"/>
    </source>
</evidence>
<keyword evidence="7" id="KW-0238">DNA-binding</keyword>
<dbReference type="Pfam" id="PF00072">
    <property type="entry name" value="Response_reg"/>
    <property type="match status" value="1"/>
</dbReference>
<dbReference type="SUPFAM" id="SSF46689">
    <property type="entry name" value="Homeodomain-like"/>
    <property type="match status" value="2"/>
</dbReference>
<dbReference type="InterPro" id="IPR051552">
    <property type="entry name" value="HptR"/>
</dbReference>
<dbReference type="Proteomes" id="UP000466864">
    <property type="component" value="Unassembled WGS sequence"/>
</dbReference>
<evidence type="ECO:0000256" key="5">
    <source>
        <dbReference type="ARBA" id="ARBA00023012"/>
    </source>
</evidence>
<dbReference type="CDD" id="cd17536">
    <property type="entry name" value="REC_YesN-like"/>
    <property type="match status" value="1"/>
</dbReference>
<dbReference type="InterPro" id="IPR018062">
    <property type="entry name" value="HTH_AraC-typ_CS"/>
</dbReference>
<accession>A0A7X2P9I7</accession>
<comment type="caution">
    <text evidence="13">The sequence shown here is derived from an EMBL/GenBank/DDBJ whole genome shotgun (WGS) entry which is preliminary data.</text>
</comment>
<dbReference type="GO" id="GO:0003700">
    <property type="term" value="F:DNA-binding transcription factor activity"/>
    <property type="evidence" value="ECO:0007669"/>
    <property type="project" value="InterPro"/>
</dbReference>
<name>A0A7X2P9I7_9FIRM</name>
<dbReference type="GO" id="GO:0043565">
    <property type="term" value="F:sequence-specific DNA binding"/>
    <property type="evidence" value="ECO:0007669"/>
    <property type="project" value="InterPro"/>
</dbReference>
<evidence type="ECO:0000256" key="8">
    <source>
        <dbReference type="ARBA" id="ARBA00023163"/>
    </source>
</evidence>
<dbReference type="InterPro" id="IPR011006">
    <property type="entry name" value="CheY-like_superfamily"/>
</dbReference>
<keyword evidence="5" id="KW-0902">Two-component regulatory system</keyword>
<feature type="modified residue" description="4-aspartylphosphate" evidence="10">
    <location>
        <position position="55"/>
    </location>
</feature>
<dbReference type="PROSITE" id="PS50110">
    <property type="entry name" value="RESPONSE_REGULATORY"/>
    <property type="match status" value="1"/>
</dbReference>
<dbReference type="PROSITE" id="PS01124">
    <property type="entry name" value="HTH_ARAC_FAMILY_2"/>
    <property type="match status" value="1"/>
</dbReference>
<dbReference type="Pfam" id="PF12833">
    <property type="entry name" value="HTH_18"/>
    <property type="match status" value="1"/>
</dbReference>